<evidence type="ECO:0000313" key="2">
    <source>
        <dbReference type="Proteomes" id="UP001054902"/>
    </source>
</evidence>
<organism evidence="1 2">
    <name type="scientific">Chaetoceros tenuissimus</name>
    <dbReference type="NCBI Taxonomy" id="426638"/>
    <lineage>
        <taxon>Eukaryota</taxon>
        <taxon>Sar</taxon>
        <taxon>Stramenopiles</taxon>
        <taxon>Ochrophyta</taxon>
        <taxon>Bacillariophyta</taxon>
        <taxon>Coscinodiscophyceae</taxon>
        <taxon>Chaetocerotophycidae</taxon>
        <taxon>Chaetocerotales</taxon>
        <taxon>Chaetocerotaceae</taxon>
        <taxon>Chaetoceros</taxon>
    </lineage>
</organism>
<dbReference type="EMBL" id="BLLK01000019">
    <property type="protein sequence ID" value="GFH43835.1"/>
    <property type="molecule type" value="Genomic_DNA"/>
</dbReference>
<dbReference type="Proteomes" id="UP001054902">
    <property type="component" value="Unassembled WGS sequence"/>
</dbReference>
<evidence type="ECO:0000313" key="1">
    <source>
        <dbReference type="EMBL" id="GFH43835.1"/>
    </source>
</evidence>
<accession>A0AAD3GYP9</accession>
<proteinExistence type="predicted"/>
<gene>
    <name evidence="1" type="ORF">CTEN210_00308</name>
</gene>
<protein>
    <submittedName>
        <fullName evidence="1">Uncharacterized protein</fullName>
    </submittedName>
</protein>
<sequence>MRHAMQETKKNQIYAKMSTVVKKVKCQLLSPTEAACKCENIFIQSANKLDCICDSNYEVDSDANCCFPITESATFALINVEKDVPCSWLDKNYKMRDVRKKRYCKLERVKEICPASCGVC</sequence>
<reference evidence="1 2" key="1">
    <citation type="journal article" date="2021" name="Sci. Rep.">
        <title>The genome of the diatom Chaetoceros tenuissimus carries an ancient integrated fragment of an extant virus.</title>
        <authorList>
            <person name="Hongo Y."/>
            <person name="Kimura K."/>
            <person name="Takaki Y."/>
            <person name="Yoshida Y."/>
            <person name="Baba S."/>
            <person name="Kobayashi G."/>
            <person name="Nagasaki K."/>
            <person name="Hano T."/>
            <person name="Tomaru Y."/>
        </authorList>
    </citation>
    <scope>NUCLEOTIDE SEQUENCE [LARGE SCALE GENOMIC DNA]</scope>
    <source>
        <strain evidence="1 2">NIES-3715</strain>
    </source>
</reference>
<name>A0AAD3GYP9_9STRA</name>
<keyword evidence="2" id="KW-1185">Reference proteome</keyword>
<dbReference type="AlphaFoldDB" id="A0AAD3GYP9"/>
<comment type="caution">
    <text evidence="1">The sequence shown here is derived from an EMBL/GenBank/DDBJ whole genome shotgun (WGS) entry which is preliminary data.</text>
</comment>